<reference evidence="3 4" key="1">
    <citation type="submission" date="2019-02" db="EMBL/GenBank/DDBJ databases">
        <title>Deep-cultivation of Planctomycetes and their phenomic and genomic characterization uncovers novel biology.</title>
        <authorList>
            <person name="Wiegand S."/>
            <person name="Jogler M."/>
            <person name="Boedeker C."/>
            <person name="Pinto D."/>
            <person name="Vollmers J."/>
            <person name="Rivas-Marin E."/>
            <person name="Kohn T."/>
            <person name="Peeters S.H."/>
            <person name="Heuer A."/>
            <person name="Rast P."/>
            <person name="Oberbeckmann S."/>
            <person name="Bunk B."/>
            <person name="Jeske O."/>
            <person name="Meyerdierks A."/>
            <person name="Storesund J.E."/>
            <person name="Kallscheuer N."/>
            <person name="Luecker S."/>
            <person name="Lage O.M."/>
            <person name="Pohl T."/>
            <person name="Merkel B.J."/>
            <person name="Hornburger P."/>
            <person name="Mueller R.-W."/>
            <person name="Bruemmer F."/>
            <person name="Labrenz M."/>
            <person name="Spormann A.M."/>
            <person name="Op den Camp H."/>
            <person name="Overmann J."/>
            <person name="Amann R."/>
            <person name="Jetten M.S.M."/>
            <person name="Mascher T."/>
            <person name="Medema M.H."/>
            <person name="Devos D.P."/>
            <person name="Kaster A.-K."/>
            <person name="Ovreas L."/>
            <person name="Rohde M."/>
            <person name="Galperin M.Y."/>
            <person name="Jogler C."/>
        </authorList>
    </citation>
    <scope>NUCLEOTIDE SEQUENCE [LARGE SCALE GENOMIC DNA]</scope>
    <source>
        <strain evidence="3 4">Pla110</strain>
    </source>
</reference>
<dbReference type="Gene3D" id="3.40.640.10">
    <property type="entry name" value="Type I PLP-dependent aspartate aminotransferase-like (Major domain)"/>
    <property type="match status" value="1"/>
</dbReference>
<dbReference type="RefSeq" id="WP_144997196.1">
    <property type="nucleotide sequence ID" value="NZ_CP036281.1"/>
</dbReference>
<dbReference type="InterPro" id="IPR015421">
    <property type="entry name" value="PyrdxlP-dep_Trfase_major"/>
</dbReference>
<keyword evidence="3" id="KW-0808">Transferase</keyword>
<dbReference type="OrthoDB" id="9804366at2"/>
<evidence type="ECO:0000313" key="4">
    <source>
        <dbReference type="Proteomes" id="UP000317178"/>
    </source>
</evidence>
<feature type="domain" description="Aminotransferase class V" evidence="2">
    <location>
        <begin position="26"/>
        <end position="375"/>
    </location>
</feature>
<organism evidence="3 4">
    <name type="scientific">Polystyrenella longa</name>
    <dbReference type="NCBI Taxonomy" id="2528007"/>
    <lineage>
        <taxon>Bacteria</taxon>
        <taxon>Pseudomonadati</taxon>
        <taxon>Planctomycetota</taxon>
        <taxon>Planctomycetia</taxon>
        <taxon>Planctomycetales</taxon>
        <taxon>Planctomycetaceae</taxon>
        <taxon>Polystyrenella</taxon>
    </lineage>
</organism>
<keyword evidence="4" id="KW-1185">Reference proteome</keyword>
<dbReference type="AlphaFoldDB" id="A0A518CR03"/>
<dbReference type="SUPFAM" id="SSF53383">
    <property type="entry name" value="PLP-dependent transferases"/>
    <property type="match status" value="1"/>
</dbReference>
<sequence>MLLEERTDTIWDRFRSQMPITEKWAYFDHAAVAPITRNAQQALHRWTDQAALGAMQGWGAWRQQTEEVRNLGATLLGAKTEEIALVHNTTEGINFVVEGFPWKEGDNVVTLSGEFPTNYIPWRELKAKGVELRVVPTDRGRVSLSEIAEAFDDRTRLLTLSWVNYVSGWRHDLKAISDLTHSRNAYLMVDAIQGLGVLPIDVESMGIDFLSADGHKWLLGPEGAGFFYVKQDLLNLLRPIMTGWNSVEETWSFDKLDRELKQNASRYEGGTANHGLITALGESLKLLLDIGVDNIEQRLLALNEQIRCRLEQIGGEVLSPRKFENRSGIVSVRFDQVDASAIQRACREQGVLVNSRGGAIRISPHLYTNGEEIDRLIDAIESATASA</sequence>
<proteinExistence type="predicted"/>
<accession>A0A518CR03</accession>
<evidence type="ECO:0000313" key="3">
    <source>
        <dbReference type="EMBL" id="QDU81661.1"/>
    </source>
</evidence>
<evidence type="ECO:0000259" key="2">
    <source>
        <dbReference type="Pfam" id="PF00266"/>
    </source>
</evidence>
<keyword evidence="1" id="KW-0663">Pyridoxal phosphate</keyword>
<dbReference type="InterPro" id="IPR000192">
    <property type="entry name" value="Aminotrans_V_dom"/>
</dbReference>
<dbReference type="EMBL" id="CP036281">
    <property type="protein sequence ID" value="QDU81661.1"/>
    <property type="molecule type" value="Genomic_DNA"/>
</dbReference>
<name>A0A518CR03_9PLAN</name>
<dbReference type="Gene3D" id="3.90.1150.10">
    <property type="entry name" value="Aspartate Aminotransferase, domain 1"/>
    <property type="match status" value="1"/>
</dbReference>
<dbReference type="Pfam" id="PF00266">
    <property type="entry name" value="Aminotran_5"/>
    <property type="match status" value="1"/>
</dbReference>
<dbReference type="PANTHER" id="PTHR43586">
    <property type="entry name" value="CYSTEINE DESULFURASE"/>
    <property type="match status" value="1"/>
</dbReference>
<dbReference type="InterPro" id="IPR015422">
    <property type="entry name" value="PyrdxlP-dep_Trfase_small"/>
</dbReference>
<dbReference type="PANTHER" id="PTHR43586:SF15">
    <property type="entry name" value="BLR3095 PROTEIN"/>
    <property type="match status" value="1"/>
</dbReference>
<protein>
    <submittedName>
        <fullName evidence="3">Cysteine desulfurase</fullName>
        <ecNumber evidence="3">2.8.1.7</ecNumber>
    </submittedName>
</protein>
<dbReference type="GO" id="GO:0031071">
    <property type="term" value="F:cysteine desulfurase activity"/>
    <property type="evidence" value="ECO:0007669"/>
    <property type="project" value="UniProtKB-EC"/>
</dbReference>
<dbReference type="Proteomes" id="UP000317178">
    <property type="component" value="Chromosome"/>
</dbReference>
<gene>
    <name evidence="3" type="primary">sufS</name>
    <name evidence="3" type="ORF">Pla110_34050</name>
</gene>
<dbReference type="InterPro" id="IPR015424">
    <property type="entry name" value="PyrdxlP-dep_Trfase"/>
</dbReference>
<dbReference type="KEGG" id="plon:Pla110_34050"/>
<dbReference type="EC" id="2.8.1.7" evidence="3"/>
<evidence type="ECO:0000256" key="1">
    <source>
        <dbReference type="ARBA" id="ARBA00022898"/>
    </source>
</evidence>